<accession>A0A556MGV0</accession>
<evidence type="ECO:0000313" key="2">
    <source>
        <dbReference type="EMBL" id="TSJ39156.1"/>
    </source>
</evidence>
<feature type="signal peptide" evidence="1">
    <location>
        <begin position="1"/>
        <end position="21"/>
    </location>
</feature>
<evidence type="ECO:0000256" key="1">
    <source>
        <dbReference type="SAM" id="SignalP"/>
    </source>
</evidence>
<dbReference type="AlphaFoldDB" id="A0A556MGV0"/>
<dbReference type="InterPro" id="IPR021314">
    <property type="entry name" value="DUF2911"/>
</dbReference>
<name>A0A556MGV0_9SPHI</name>
<comment type="caution">
    <text evidence="2">The sequence shown here is derived from an EMBL/GenBank/DDBJ whole genome shotgun (WGS) entry which is preliminary data.</text>
</comment>
<feature type="chain" id="PRO_5021800684" evidence="1">
    <location>
        <begin position="22"/>
        <end position="279"/>
    </location>
</feature>
<dbReference type="RefSeq" id="WP_144249194.1">
    <property type="nucleotide sequence ID" value="NZ_VLPK01000003.1"/>
</dbReference>
<protein>
    <submittedName>
        <fullName evidence="2">DUF2911 domain-containing protein</fullName>
    </submittedName>
</protein>
<reference evidence="2 3" key="1">
    <citation type="submission" date="2019-07" db="EMBL/GenBank/DDBJ databases">
        <authorList>
            <person name="Huq M.A."/>
        </authorList>
    </citation>
    <scope>NUCLEOTIDE SEQUENCE [LARGE SCALE GENOMIC DNA]</scope>
    <source>
        <strain evidence="2 3">MAH-19</strain>
    </source>
</reference>
<keyword evidence="1" id="KW-0732">Signal</keyword>
<gene>
    <name evidence="2" type="ORF">FO440_15435</name>
</gene>
<keyword evidence="3" id="KW-1185">Reference proteome</keyword>
<dbReference type="Proteomes" id="UP000318733">
    <property type="component" value="Unassembled WGS sequence"/>
</dbReference>
<dbReference type="Pfam" id="PF11138">
    <property type="entry name" value="DUF2911"/>
    <property type="match status" value="1"/>
</dbReference>
<sequence>MKKLYVCICAILLIITAKSYSQITPQPSSATTIVQGFGLGKINLTYSRPNVKGRKIFGGMEPYGAVWRTGANSATIIKFTDDVTIEGQKVPAGEYGFFSIPDEKEWTIIFIKQAKQWGAYAYKEADDFLRLKVKTEHLSALTETMTLTFNNVTPTACDLQMKWEHSGFTIHLATDIDAKVMARIDSAMNTDKKPYYEAIIYYYNNNKDMNKALAWANELEKNKAFSPYVPKLWKARVLLKKGDKAAAIATAQEGVKAATEDKSDEYIRLNTEVIEQAKK</sequence>
<dbReference type="OrthoDB" id="195456at2"/>
<evidence type="ECO:0000313" key="3">
    <source>
        <dbReference type="Proteomes" id="UP000318733"/>
    </source>
</evidence>
<proteinExistence type="predicted"/>
<organism evidence="2 3">
    <name type="scientific">Mucilaginibacter corticis</name>
    <dbReference type="NCBI Taxonomy" id="2597670"/>
    <lineage>
        <taxon>Bacteria</taxon>
        <taxon>Pseudomonadati</taxon>
        <taxon>Bacteroidota</taxon>
        <taxon>Sphingobacteriia</taxon>
        <taxon>Sphingobacteriales</taxon>
        <taxon>Sphingobacteriaceae</taxon>
        <taxon>Mucilaginibacter</taxon>
    </lineage>
</organism>
<dbReference type="EMBL" id="VLPK01000003">
    <property type="protein sequence ID" value="TSJ39156.1"/>
    <property type="molecule type" value="Genomic_DNA"/>
</dbReference>